<feature type="domain" description="Ketopantoate reductase N-terminal" evidence="5">
    <location>
        <begin position="7"/>
        <end position="142"/>
    </location>
</feature>
<evidence type="ECO:0000256" key="4">
    <source>
        <dbReference type="RuleBase" id="RU362068"/>
    </source>
</evidence>
<proteinExistence type="inferred from homology"/>
<evidence type="ECO:0000256" key="2">
    <source>
        <dbReference type="ARBA" id="ARBA00022857"/>
    </source>
</evidence>
<comment type="function">
    <text evidence="4">Catalyzes the NADPH-dependent reduction of ketopantoate into pantoic acid.</text>
</comment>
<comment type="pathway">
    <text evidence="4">Cofactor biosynthesis; (R)-pantothenate biosynthesis; (R)-pantoate from 3-methyl-2-oxobutanoate: step 2/2.</text>
</comment>
<dbReference type="PANTHER" id="PTHR21708:SF26">
    <property type="entry name" value="2-DEHYDROPANTOATE 2-REDUCTASE"/>
    <property type="match status" value="1"/>
</dbReference>
<dbReference type="PANTHER" id="PTHR21708">
    <property type="entry name" value="PROBABLE 2-DEHYDROPANTOATE 2-REDUCTASE"/>
    <property type="match status" value="1"/>
</dbReference>
<keyword evidence="3 4" id="KW-0560">Oxidoreductase</keyword>
<dbReference type="NCBIfam" id="NF005091">
    <property type="entry name" value="PRK06522.2-2"/>
    <property type="match status" value="1"/>
</dbReference>
<sequence length="307" mass="31888">MTAMADIAVVGPGAIGSVAALAAQQAGRHNVTLCARRDPGALRVVDDVSGEVTELTMPVLTSPDGVTGPVEWVLLAVKAHQTDGAAGYLNALCTPATTVVALQNGVEHVARVAPHANDARVLPAIVWISAEPTGPSEVTVRNNISSLLQVPAGPEGEEFARLLEGAPAVEVELVSDFTTAAWRKLTTNAIAGIMAATGRRAAVYQREDVRELALGLARETLAVARAEGAALAEEEAEALVGIFERMDPEIGSSILFDRLAGRELEWDARNGVVRRLGRRHGIGTPVSDVLVPVLAAASGVEVGGGEE</sequence>
<dbReference type="Pfam" id="PF02558">
    <property type="entry name" value="ApbA"/>
    <property type="match status" value="1"/>
</dbReference>
<dbReference type="InterPro" id="IPR013752">
    <property type="entry name" value="KPA_reductase"/>
</dbReference>
<dbReference type="InterPro" id="IPR003710">
    <property type="entry name" value="ApbA"/>
</dbReference>
<dbReference type="SUPFAM" id="SSF48179">
    <property type="entry name" value="6-phosphogluconate dehydrogenase C-terminal domain-like"/>
    <property type="match status" value="1"/>
</dbReference>
<dbReference type="InterPro" id="IPR013332">
    <property type="entry name" value="KPR_N"/>
</dbReference>
<comment type="similarity">
    <text evidence="1 4">Belongs to the ketopantoate reductase family.</text>
</comment>
<dbReference type="Pfam" id="PF08546">
    <property type="entry name" value="ApbA_C"/>
    <property type="match status" value="1"/>
</dbReference>
<keyword evidence="8" id="KW-1185">Reference proteome</keyword>
<protein>
    <recommendedName>
        <fullName evidence="4">2-dehydropantoate 2-reductase</fullName>
        <ecNumber evidence="4">1.1.1.169</ecNumber>
    </recommendedName>
    <alternativeName>
        <fullName evidence="4">Ketopantoate reductase</fullName>
    </alternativeName>
</protein>
<dbReference type="InterPro" id="IPR013328">
    <property type="entry name" value="6PGD_dom2"/>
</dbReference>
<name>A0ABN2VE68_9ACTN</name>
<dbReference type="Proteomes" id="UP001500751">
    <property type="component" value="Unassembled WGS sequence"/>
</dbReference>
<dbReference type="InterPro" id="IPR008927">
    <property type="entry name" value="6-PGluconate_DH-like_C_sf"/>
</dbReference>
<evidence type="ECO:0000256" key="3">
    <source>
        <dbReference type="ARBA" id="ARBA00023002"/>
    </source>
</evidence>
<evidence type="ECO:0000313" key="8">
    <source>
        <dbReference type="Proteomes" id="UP001500751"/>
    </source>
</evidence>
<dbReference type="EMBL" id="BAAAQN010000070">
    <property type="protein sequence ID" value="GAA2058266.1"/>
    <property type="molecule type" value="Genomic_DNA"/>
</dbReference>
<dbReference type="InterPro" id="IPR051402">
    <property type="entry name" value="KPR-Related"/>
</dbReference>
<reference evidence="7 8" key="1">
    <citation type="journal article" date="2019" name="Int. J. Syst. Evol. Microbiol.">
        <title>The Global Catalogue of Microorganisms (GCM) 10K type strain sequencing project: providing services to taxonomists for standard genome sequencing and annotation.</title>
        <authorList>
            <consortium name="The Broad Institute Genomics Platform"/>
            <consortium name="The Broad Institute Genome Sequencing Center for Infectious Disease"/>
            <person name="Wu L."/>
            <person name="Ma J."/>
        </authorList>
    </citation>
    <scope>NUCLEOTIDE SEQUENCE [LARGE SCALE GENOMIC DNA]</scope>
    <source>
        <strain evidence="7 8">JCM 16014</strain>
    </source>
</reference>
<keyword evidence="4" id="KW-0566">Pantothenate biosynthesis</keyword>
<evidence type="ECO:0000259" key="6">
    <source>
        <dbReference type="Pfam" id="PF08546"/>
    </source>
</evidence>
<evidence type="ECO:0000256" key="1">
    <source>
        <dbReference type="ARBA" id="ARBA00007870"/>
    </source>
</evidence>
<accession>A0ABN2VE68</accession>
<dbReference type="NCBIfam" id="TIGR00745">
    <property type="entry name" value="apbA_panE"/>
    <property type="match status" value="1"/>
</dbReference>
<dbReference type="InterPro" id="IPR036291">
    <property type="entry name" value="NAD(P)-bd_dom_sf"/>
</dbReference>
<dbReference type="EC" id="1.1.1.169" evidence="4"/>
<dbReference type="SUPFAM" id="SSF51735">
    <property type="entry name" value="NAD(P)-binding Rossmann-fold domains"/>
    <property type="match status" value="1"/>
</dbReference>
<feature type="domain" description="Ketopantoate reductase C-terminal" evidence="6">
    <location>
        <begin position="176"/>
        <end position="295"/>
    </location>
</feature>
<gene>
    <name evidence="7" type="ORF">GCM10009839_79990</name>
</gene>
<comment type="catalytic activity">
    <reaction evidence="4">
        <text>(R)-pantoate + NADP(+) = 2-dehydropantoate + NADPH + H(+)</text>
        <dbReference type="Rhea" id="RHEA:16233"/>
        <dbReference type="ChEBI" id="CHEBI:11561"/>
        <dbReference type="ChEBI" id="CHEBI:15378"/>
        <dbReference type="ChEBI" id="CHEBI:15980"/>
        <dbReference type="ChEBI" id="CHEBI:57783"/>
        <dbReference type="ChEBI" id="CHEBI:58349"/>
        <dbReference type="EC" id="1.1.1.169"/>
    </reaction>
</comment>
<organism evidence="7 8">
    <name type="scientific">Catenulispora yoronensis</name>
    <dbReference type="NCBI Taxonomy" id="450799"/>
    <lineage>
        <taxon>Bacteria</taxon>
        <taxon>Bacillati</taxon>
        <taxon>Actinomycetota</taxon>
        <taxon>Actinomycetes</taxon>
        <taxon>Catenulisporales</taxon>
        <taxon>Catenulisporaceae</taxon>
        <taxon>Catenulispora</taxon>
    </lineage>
</organism>
<dbReference type="Gene3D" id="1.10.1040.10">
    <property type="entry name" value="N-(1-d-carboxylethyl)-l-norvaline Dehydrogenase, domain 2"/>
    <property type="match status" value="1"/>
</dbReference>
<keyword evidence="2 4" id="KW-0521">NADP</keyword>
<evidence type="ECO:0000313" key="7">
    <source>
        <dbReference type="EMBL" id="GAA2058266.1"/>
    </source>
</evidence>
<dbReference type="Gene3D" id="3.40.50.720">
    <property type="entry name" value="NAD(P)-binding Rossmann-like Domain"/>
    <property type="match status" value="1"/>
</dbReference>
<evidence type="ECO:0000259" key="5">
    <source>
        <dbReference type="Pfam" id="PF02558"/>
    </source>
</evidence>
<comment type="caution">
    <text evidence="7">The sequence shown here is derived from an EMBL/GenBank/DDBJ whole genome shotgun (WGS) entry which is preliminary data.</text>
</comment>